<dbReference type="RefSeq" id="WP_093382595.1">
    <property type="nucleotide sequence ID" value="NZ_FOTW01000004.1"/>
</dbReference>
<feature type="region of interest" description="Disordered" evidence="1">
    <location>
        <begin position="208"/>
        <end position="298"/>
    </location>
</feature>
<accession>A0A1I4HWC1</accession>
<feature type="compositionally biased region" description="Low complexity" evidence="1">
    <location>
        <begin position="63"/>
        <end position="77"/>
    </location>
</feature>
<keyword evidence="5" id="KW-1185">Reference proteome</keyword>
<dbReference type="OrthoDB" id="5294582at2"/>
<evidence type="ECO:0000259" key="3">
    <source>
        <dbReference type="Pfam" id="PF13719"/>
    </source>
</evidence>
<feature type="compositionally biased region" description="Pro residues" evidence="1">
    <location>
        <begin position="235"/>
        <end position="246"/>
    </location>
</feature>
<name>A0A1I4HWC1_9BURK</name>
<keyword evidence="2" id="KW-0472">Membrane</keyword>
<evidence type="ECO:0000313" key="4">
    <source>
        <dbReference type="EMBL" id="SFL46364.1"/>
    </source>
</evidence>
<dbReference type="Pfam" id="PF11906">
    <property type="entry name" value="DUF3426"/>
    <property type="match status" value="1"/>
</dbReference>
<protein>
    <submittedName>
        <fullName evidence="4">MJ0042 family finger-like domain-containing protein</fullName>
    </submittedName>
</protein>
<feature type="region of interest" description="Disordered" evidence="1">
    <location>
        <begin position="334"/>
        <end position="370"/>
    </location>
</feature>
<keyword evidence="2" id="KW-0812">Transmembrane</keyword>
<dbReference type="Proteomes" id="UP000199470">
    <property type="component" value="Unassembled WGS sequence"/>
</dbReference>
<reference evidence="4 5" key="1">
    <citation type="submission" date="2016-10" db="EMBL/GenBank/DDBJ databases">
        <authorList>
            <person name="de Groot N.N."/>
        </authorList>
    </citation>
    <scope>NUCLEOTIDE SEQUENCE [LARGE SCALE GENOMIC DNA]</scope>
    <source>
        <strain evidence="4 5">ATCC 43154</strain>
    </source>
</reference>
<dbReference type="AlphaFoldDB" id="A0A1I4HWC1"/>
<dbReference type="STRING" id="758825.SAMN02982985_00274"/>
<dbReference type="InterPro" id="IPR021834">
    <property type="entry name" value="DUF3426"/>
</dbReference>
<dbReference type="EMBL" id="FOTW01000004">
    <property type="protein sequence ID" value="SFL46364.1"/>
    <property type="molecule type" value="Genomic_DNA"/>
</dbReference>
<keyword evidence="2" id="KW-1133">Transmembrane helix</keyword>
<dbReference type="NCBIfam" id="TIGR02098">
    <property type="entry name" value="MJ0042_CXXC"/>
    <property type="match status" value="1"/>
</dbReference>
<sequence length="532" mass="55482">MALATKCPHCNTIFRVALDQLKLRGGIVRCGACNQVFDGNAALIEPPARGAAETPPPSPTPSPASAASPAPAPVPSAASALTAAPTSYAPAPFDAAMAALDTRAAEVLPPPTEQPYALDLGGHDGADDAPTTPLREIDAEAVQAPDIVPDAPPRAPMTVADLAPAPAPTAFEQALELDLEIEAEAPAAPAEVAAPAKAAVWRKAAAPLAEAEPSPPADSAPQRAPLPERASAPWAEPPSAPAPERAPSPEHEVASRAGPNTESESSPARDATSWPEPEETELEHEPLPERESAPWPEVEPWSTAAADPLALQAEPAAAPSARQEPVLGEPAVEPADDAVAHQPPATPAAAGDEPADAGDEEPGFVKRDRRNQRVGKAARIVMALGSVLLLAALAAQTVATFRNPLAAYLPALKPALLAICARAGCKVELPSQIDELSIEPGELLTVSETTFSFATQLRNQGRVGQSWPHIELTLNDANDKPVLRRVFTPREYLASQAEVDKGFSPRSEQSVKLYFELAHVKASGYHIAVFYP</sequence>
<feature type="domain" description="Zinc finger/thioredoxin putative" evidence="3">
    <location>
        <begin position="3"/>
        <end position="38"/>
    </location>
</feature>
<feature type="compositionally biased region" description="Basic and acidic residues" evidence="1">
    <location>
        <begin position="283"/>
        <end position="292"/>
    </location>
</feature>
<organism evidence="4 5">
    <name type="scientific">Rugamonas rubra</name>
    <dbReference type="NCBI Taxonomy" id="758825"/>
    <lineage>
        <taxon>Bacteria</taxon>
        <taxon>Pseudomonadati</taxon>
        <taxon>Pseudomonadota</taxon>
        <taxon>Betaproteobacteria</taxon>
        <taxon>Burkholderiales</taxon>
        <taxon>Oxalobacteraceae</taxon>
        <taxon>Telluria group</taxon>
        <taxon>Rugamonas</taxon>
    </lineage>
</organism>
<feature type="compositionally biased region" description="Low complexity" evidence="1">
    <location>
        <begin position="219"/>
        <end position="234"/>
    </location>
</feature>
<evidence type="ECO:0000313" key="5">
    <source>
        <dbReference type="Proteomes" id="UP000199470"/>
    </source>
</evidence>
<dbReference type="InterPro" id="IPR011723">
    <property type="entry name" value="Znf/thioredoxin_put"/>
</dbReference>
<dbReference type="Pfam" id="PF13719">
    <property type="entry name" value="Zn_ribbon_5"/>
    <property type="match status" value="1"/>
</dbReference>
<feature type="region of interest" description="Disordered" evidence="1">
    <location>
        <begin position="47"/>
        <end position="77"/>
    </location>
</feature>
<evidence type="ECO:0000256" key="2">
    <source>
        <dbReference type="SAM" id="Phobius"/>
    </source>
</evidence>
<proteinExistence type="predicted"/>
<gene>
    <name evidence="4" type="ORF">SAMN02982985_00274</name>
</gene>
<evidence type="ECO:0000256" key="1">
    <source>
        <dbReference type="SAM" id="MobiDB-lite"/>
    </source>
</evidence>
<feature type="compositionally biased region" description="Acidic residues" evidence="1">
    <location>
        <begin position="353"/>
        <end position="362"/>
    </location>
</feature>
<feature type="transmembrane region" description="Helical" evidence="2">
    <location>
        <begin position="377"/>
        <end position="395"/>
    </location>
</feature>